<keyword evidence="2" id="KW-0812">Transmembrane</keyword>
<proteinExistence type="predicted"/>
<evidence type="ECO:0000313" key="3">
    <source>
        <dbReference type="EMBL" id="SHJ88876.1"/>
    </source>
</evidence>
<keyword evidence="2" id="KW-0472">Membrane</keyword>
<gene>
    <name evidence="3" type="ORF">SAMN05443507_10523</name>
</gene>
<feature type="region of interest" description="Disordered" evidence="1">
    <location>
        <begin position="29"/>
        <end position="133"/>
    </location>
</feature>
<evidence type="ECO:0000256" key="2">
    <source>
        <dbReference type="SAM" id="Phobius"/>
    </source>
</evidence>
<feature type="compositionally biased region" description="Basic and acidic residues" evidence="1">
    <location>
        <begin position="34"/>
        <end position="46"/>
    </location>
</feature>
<name>A0A1M6MZP1_9BACL</name>
<dbReference type="Proteomes" id="UP000184016">
    <property type="component" value="Unassembled WGS sequence"/>
</dbReference>
<feature type="compositionally biased region" description="Basic and acidic residues" evidence="1">
    <location>
        <begin position="80"/>
        <end position="94"/>
    </location>
</feature>
<keyword evidence="2" id="KW-1133">Transmembrane helix</keyword>
<dbReference type="STRING" id="1830138.SAMN05443507_10523"/>
<sequence>MNFLVIFVLAVVVIGILLIFFNWRALDSNSENSQGKKENRASEAMKVENSGHAPTTTDRPPLTEEAAENLEATASFISREAPREELEPSPERKPVMSGSSDSFYRAALRSMAEQKKQQPEHIAENQTEDQQER</sequence>
<feature type="transmembrane region" description="Helical" evidence="2">
    <location>
        <begin position="6"/>
        <end position="26"/>
    </location>
</feature>
<reference evidence="4" key="1">
    <citation type="submission" date="2016-11" db="EMBL/GenBank/DDBJ databases">
        <authorList>
            <person name="Varghese N."/>
            <person name="Submissions S."/>
        </authorList>
    </citation>
    <scope>NUCLEOTIDE SEQUENCE [LARGE SCALE GENOMIC DNA]</scope>
    <source>
        <strain evidence="4">USBA-503</strain>
    </source>
</reference>
<protein>
    <submittedName>
        <fullName evidence="3">Uncharacterized protein</fullName>
    </submittedName>
</protein>
<keyword evidence="4" id="KW-1185">Reference proteome</keyword>
<evidence type="ECO:0000256" key="1">
    <source>
        <dbReference type="SAM" id="MobiDB-lite"/>
    </source>
</evidence>
<accession>A0A1M6MZP1</accession>
<feature type="compositionally biased region" description="Basic and acidic residues" evidence="1">
    <location>
        <begin position="112"/>
        <end position="123"/>
    </location>
</feature>
<dbReference type="EMBL" id="FRAF01000005">
    <property type="protein sequence ID" value="SHJ88876.1"/>
    <property type="molecule type" value="Genomic_DNA"/>
</dbReference>
<organism evidence="3 4">
    <name type="scientific">Alicyclobacillus tolerans</name>
    <dbReference type="NCBI Taxonomy" id="90970"/>
    <lineage>
        <taxon>Bacteria</taxon>
        <taxon>Bacillati</taxon>
        <taxon>Bacillota</taxon>
        <taxon>Bacilli</taxon>
        <taxon>Bacillales</taxon>
        <taxon>Alicyclobacillaceae</taxon>
        <taxon>Alicyclobacillus</taxon>
    </lineage>
</organism>
<dbReference type="AlphaFoldDB" id="A0A1M6MZP1"/>
<evidence type="ECO:0000313" key="4">
    <source>
        <dbReference type="Proteomes" id="UP000184016"/>
    </source>
</evidence>
<dbReference type="RefSeq" id="WP_072873272.1">
    <property type="nucleotide sequence ID" value="NZ_FRAF01000005.1"/>
</dbReference>